<dbReference type="RefSeq" id="XP_069213616.1">
    <property type="nucleotide sequence ID" value="XM_069350072.1"/>
</dbReference>
<protein>
    <recommendedName>
        <fullName evidence="4">Proteophosphoglycan ppg4</fullName>
    </recommendedName>
</protein>
<proteinExistence type="predicted"/>
<reference evidence="2 3" key="1">
    <citation type="submission" date="2023-08" db="EMBL/GenBank/DDBJ databases">
        <title>Annotated Genome Sequence of Vanrija albida AlHP1.</title>
        <authorList>
            <person name="Herzog R."/>
        </authorList>
    </citation>
    <scope>NUCLEOTIDE SEQUENCE [LARGE SCALE GENOMIC DNA]</scope>
    <source>
        <strain evidence="2 3">AlHP1</strain>
    </source>
</reference>
<feature type="compositionally biased region" description="Low complexity" evidence="1">
    <location>
        <begin position="135"/>
        <end position="145"/>
    </location>
</feature>
<feature type="region of interest" description="Disordered" evidence="1">
    <location>
        <begin position="120"/>
        <end position="231"/>
    </location>
</feature>
<feature type="compositionally biased region" description="Basic residues" evidence="1">
    <location>
        <begin position="64"/>
        <end position="96"/>
    </location>
</feature>
<feature type="region of interest" description="Disordered" evidence="1">
    <location>
        <begin position="262"/>
        <end position="411"/>
    </location>
</feature>
<sequence>MSASSGTTLISPSNANANAAAAASQAEQAQSLGQAAAPSAGEASAPSLQRRTTRSSAHSVHSAGHGHHERHHSGHHTAHHGAHPRRLSSHSSHGRRRGSEGEGGRRALAAGLTMHVLDAVKDKKAPVTKRKTSDASKTSTSAAAHHAVKSSRSDTHLPRLSRTASQVSVVSSGGSGSGAGKKRKDVPLHDRHDRRKGSVEVEVISGDGAGAAQPDDEEWESGGEDASGPASAAITPAAAVLAAAHPAAAAAVQEPRALPLRRAASDRPLQNAIAFTESPVETLSPRATLRATGFPSASSDRSLVDDQVTFATRQAAPPPALAHAAPDSHPGSTRPASTSTAAATPEEPAPGFPFPTMSEATEPTVASPTETRHRVVSQPPAPLRRLTSNTSLRSATSLRAPHPLNSPTGGRNGFAGVFGTTPSRQHRVASLHYPPAAPAVVYREHVEGQMEDYVPETPASMVLDLPELHDPPQRPRVGSFSSMRSLKDILGSVVGSPAPPASPSAQSTYSVGRPTTRRVATTGNRRPTAMAVASKAARLKTTSNPVEYHASLGFSSATAETAHLLSRFLPPKKPRRPRWAMTAREAHAAHEAAANGEEPRVGLTDGQYRAAHESLVTTLQELGGTKRTTARRASSGAGSGSLPRGYSYHSLLSAVDELAIGSHPPPESTAPTAGPAGLFPAKQGVGRSPFELSVARVLAQRKAGKAF</sequence>
<dbReference type="GeneID" id="95982494"/>
<name>A0ABR3QGI9_9TREE</name>
<feature type="region of interest" description="Disordered" evidence="1">
    <location>
        <begin position="1"/>
        <end position="104"/>
    </location>
</feature>
<evidence type="ECO:0008006" key="4">
    <source>
        <dbReference type="Google" id="ProtNLM"/>
    </source>
</evidence>
<evidence type="ECO:0000313" key="2">
    <source>
        <dbReference type="EMBL" id="KAL1413672.1"/>
    </source>
</evidence>
<feature type="compositionally biased region" description="Acidic residues" evidence="1">
    <location>
        <begin position="214"/>
        <end position="223"/>
    </location>
</feature>
<feature type="compositionally biased region" description="Basic and acidic residues" evidence="1">
    <location>
        <begin position="185"/>
        <end position="199"/>
    </location>
</feature>
<feature type="compositionally biased region" description="Polar residues" evidence="1">
    <location>
        <begin position="1"/>
        <end position="12"/>
    </location>
</feature>
<dbReference type="Proteomes" id="UP001565368">
    <property type="component" value="Unassembled WGS sequence"/>
</dbReference>
<evidence type="ECO:0000256" key="1">
    <source>
        <dbReference type="SAM" id="MobiDB-lite"/>
    </source>
</evidence>
<gene>
    <name evidence="2" type="ORF">Q8F55_001451</name>
</gene>
<keyword evidence="3" id="KW-1185">Reference proteome</keyword>
<feature type="compositionally biased region" description="Low complexity" evidence="1">
    <location>
        <begin position="321"/>
        <end position="346"/>
    </location>
</feature>
<comment type="caution">
    <text evidence="2">The sequence shown here is derived from an EMBL/GenBank/DDBJ whole genome shotgun (WGS) entry which is preliminary data.</text>
</comment>
<organism evidence="2 3">
    <name type="scientific">Vanrija albida</name>
    <dbReference type="NCBI Taxonomy" id="181172"/>
    <lineage>
        <taxon>Eukaryota</taxon>
        <taxon>Fungi</taxon>
        <taxon>Dikarya</taxon>
        <taxon>Basidiomycota</taxon>
        <taxon>Agaricomycotina</taxon>
        <taxon>Tremellomycetes</taxon>
        <taxon>Trichosporonales</taxon>
        <taxon>Trichosporonaceae</taxon>
        <taxon>Vanrija</taxon>
    </lineage>
</organism>
<feature type="compositionally biased region" description="Low complexity" evidence="1">
    <location>
        <begin position="13"/>
        <end position="47"/>
    </location>
</feature>
<feature type="region of interest" description="Disordered" evidence="1">
    <location>
        <begin position="495"/>
        <end position="526"/>
    </location>
</feature>
<dbReference type="EMBL" id="JBBXJM010000001">
    <property type="protein sequence ID" value="KAL1413672.1"/>
    <property type="molecule type" value="Genomic_DNA"/>
</dbReference>
<feature type="compositionally biased region" description="Polar residues" evidence="1">
    <location>
        <begin position="358"/>
        <end position="369"/>
    </location>
</feature>
<accession>A0ABR3QGI9</accession>
<evidence type="ECO:0000313" key="3">
    <source>
        <dbReference type="Proteomes" id="UP001565368"/>
    </source>
</evidence>
<feature type="compositionally biased region" description="Polar residues" evidence="1">
    <location>
        <begin position="386"/>
        <end position="397"/>
    </location>
</feature>